<proteinExistence type="predicted"/>
<feature type="signal peptide" evidence="1">
    <location>
        <begin position="1"/>
        <end position="21"/>
    </location>
</feature>
<dbReference type="OrthoDB" id="7058856at2"/>
<organism evidence="2 3">
    <name type="scientific">Candidatus Francisella endociliophora</name>
    <dbReference type="NCBI Taxonomy" id="653937"/>
    <lineage>
        <taxon>Bacteria</taxon>
        <taxon>Pseudomonadati</taxon>
        <taxon>Pseudomonadota</taxon>
        <taxon>Gammaproteobacteria</taxon>
        <taxon>Thiotrichales</taxon>
        <taxon>Francisellaceae</taxon>
        <taxon>Francisella</taxon>
    </lineage>
</organism>
<keyword evidence="1" id="KW-0732">Signal</keyword>
<evidence type="ECO:0000256" key="1">
    <source>
        <dbReference type="SAM" id="SignalP"/>
    </source>
</evidence>
<evidence type="ECO:0000313" key="2">
    <source>
        <dbReference type="EMBL" id="AIT08774.1"/>
    </source>
</evidence>
<keyword evidence="3" id="KW-1185">Reference proteome</keyword>
<evidence type="ECO:0000313" key="3">
    <source>
        <dbReference type="Proteomes" id="UP000029672"/>
    </source>
</evidence>
<dbReference type="AlphaFoldDB" id="A0A097EMH5"/>
<dbReference type="HOGENOM" id="CLU_823242_0_0_6"/>
<reference evidence="2 3" key="1">
    <citation type="submission" date="2014-10" db="EMBL/GenBank/DDBJ databases">
        <title>Whole genome sequence of Francisella endociliophora strain FSC1006, isolated from a laboratory culture of the marine ciliate Euplotes raikovi.</title>
        <authorList>
            <person name="Granberg M."/>
            <person name="Backman S."/>
            <person name="Lundmark E."/>
            <person name="Nilsson E."/>
            <person name="Karlsson E."/>
            <person name="Thelaus J."/>
            <person name="Ohrman C."/>
            <person name="Larkeryd A."/>
            <person name="Stenberg P."/>
        </authorList>
    </citation>
    <scope>NUCLEOTIDE SEQUENCE [LARGE SCALE GENOMIC DNA]</scope>
    <source>
        <strain evidence="2 3">FSC1006</strain>
    </source>
</reference>
<protein>
    <submittedName>
        <fullName evidence="2">Uncharacterized protein</fullName>
    </submittedName>
</protein>
<feature type="chain" id="PRO_5001934846" evidence="1">
    <location>
        <begin position="22"/>
        <end position="337"/>
    </location>
</feature>
<dbReference type="EMBL" id="CP009574">
    <property type="protein sequence ID" value="AIT08774.1"/>
    <property type="molecule type" value="Genomic_DNA"/>
</dbReference>
<gene>
    <name evidence="2" type="ORF">LO80_01470</name>
</gene>
<dbReference type="Proteomes" id="UP000029672">
    <property type="component" value="Chromosome"/>
</dbReference>
<dbReference type="KEGG" id="frf:LO80_01470"/>
<accession>A0A097EMH5</accession>
<name>A0A097EMH5_9GAMM</name>
<sequence>MFNKKLLAATVAMSLTATAIGATNMDIIKKDNNPLGNEPYAEVAISANGSCDYQILINDVPIYADEGAINTTLPVNPYMINGSNNLAVTVQNKDESCKVSATLQVRKSDDFNSTAKLNTVVFDGNPSDITEKDTDGSTPAEKLAFADGKFDKSDDGYITVSKAKLDSGNVYYGYNYDNQKRELMAGVKVSQDIDLPIDLPKWAWLDGETIANDQATKDALIAIYKEIWADIQNKDWDKLNKLFASRDAERAKAYYTGGSNGTTADSIREKIEDAGSVFVPKEKTIPKIKLNIFGKGKLATMTSWNNGELLSINKKEGGSSKYGVTFAKINGKFVIVG</sequence>
<dbReference type="RefSeq" id="WP_040007908.1">
    <property type="nucleotide sequence ID" value="NZ_CP009574.1"/>
</dbReference>